<reference evidence="3" key="1">
    <citation type="journal article" date="2019" name="Int. J. Syst. Evol. Microbiol.">
        <title>The Global Catalogue of Microorganisms (GCM) 10K type strain sequencing project: providing services to taxonomists for standard genome sequencing and annotation.</title>
        <authorList>
            <consortium name="The Broad Institute Genomics Platform"/>
            <consortium name="The Broad Institute Genome Sequencing Center for Infectious Disease"/>
            <person name="Wu L."/>
            <person name="Ma J."/>
        </authorList>
    </citation>
    <scope>NUCLEOTIDE SEQUENCE [LARGE SCALE GENOMIC DNA]</scope>
    <source>
        <strain evidence="3">JCM 15478</strain>
    </source>
</reference>
<dbReference type="RefSeq" id="WP_344523492.1">
    <property type="nucleotide sequence ID" value="NZ_BAAAPE010000001.1"/>
</dbReference>
<dbReference type="InterPro" id="IPR034660">
    <property type="entry name" value="DinB/YfiT-like"/>
</dbReference>
<proteinExistence type="predicted"/>
<dbReference type="NCBIfam" id="TIGR03086">
    <property type="entry name" value="TIGR03086 family metal-binding protein"/>
    <property type="match status" value="1"/>
</dbReference>
<dbReference type="InterPro" id="IPR024344">
    <property type="entry name" value="MDMPI_metal-binding"/>
</dbReference>
<protein>
    <submittedName>
        <fullName evidence="2">TIGR03086 family metal-binding protein</fullName>
    </submittedName>
</protein>
<name>A0ABP5H2T1_9ACTN</name>
<organism evidence="2 3">
    <name type="scientific">Streptomyces albiaxialis</name>
    <dbReference type="NCBI Taxonomy" id="329523"/>
    <lineage>
        <taxon>Bacteria</taxon>
        <taxon>Bacillati</taxon>
        <taxon>Actinomycetota</taxon>
        <taxon>Actinomycetes</taxon>
        <taxon>Kitasatosporales</taxon>
        <taxon>Streptomycetaceae</taxon>
        <taxon>Streptomyces</taxon>
    </lineage>
</organism>
<dbReference type="InterPro" id="IPR000409">
    <property type="entry name" value="BEACH_dom"/>
</dbReference>
<dbReference type="Proteomes" id="UP001500016">
    <property type="component" value="Unassembled WGS sequence"/>
</dbReference>
<evidence type="ECO:0000259" key="1">
    <source>
        <dbReference type="PROSITE" id="PS50197"/>
    </source>
</evidence>
<dbReference type="InterPro" id="IPR017520">
    <property type="entry name" value="CHP03086"/>
</dbReference>
<comment type="caution">
    <text evidence="2">The sequence shown here is derived from an EMBL/GenBank/DDBJ whole genome shotgun (WGS) entry which is preliminary data.</text>
</comment>
<dbReference type="Gene3D" id="1.20.120.450">
    <property type="entry name" value="dinb family like domain"/>
    <property type="match status" value="1"/>
</dbReference>
<accession>A0ABP5H2T1</accession>
<dbReference type="NCBIfam" id="TIGR03083">
    <property type="entry name" value="maleylpyruvate isomerase family mycothiol-dependent enzyme"/>
    <property type="match status" value="1"/>
</dbReference>
<dbReference type="InterPro" id="IPR017517">
    <property type="entry name" value="Maleyloyr_isom"/>
</dbReference>
<sequence>MTHEVIRAFDAAFSLFDRTVHQVRDDQWTAMTACADWNARDLVNHLVSEHLWAPHLLRKETLAEVGTRYDGDVTGDDPTRAWEEASAASHEAFHAPHALEGEVHVTGGTIPATDYAWQMTTDLAVHAWDLSHATGTKVHLQDSLADPLYEKARAFVSPTGQPGLFDAPVTPPPDADAHARLLTLLGRQP</sequence>
<feature type="domain" description="BEACH" evidence="1">
    <location>
        <begin position="1"/>
        <end position="181"/>
    </location>
</feature>
<keyword evidence="3" id="KW-1185">Reference proteome</keyword>
<dbReference type="PROSITE" id="PS50197">
    <property type="entry name" value="BEACH"/>
    <property type="match status" value="1"/>
</dbReference>
<dbReference type="EMBL" id="BAAAPE010000001">
    <property type="protein sequence ID" value="GAA2062348.1"/>
    <property type="molecule type" value="Genomic_DNA"/>
</dbReference>
<dbReference type="Pfam" id="PF11716">
    <property type="entry name" value="MDMPI_N"/>
    <property type="match status" value="1"/>
</dbReference>
<dbReference type="SUPFAM" id="SSF109854">
    <property type="entry name" value="DinB/YfiT-like putative metalloenzymes"/>
    <property type="match status" value="1"/>
</dbReference>
<evidence type="ECO:0000313" key="2">
    <source>
        <dbReference type="EMBL" id="GAA2062348.1"/>
    </source>
</evidence>
<evidence type="ECO:0000313" key="3">
    <source>
        <dbReference type="Proteomes" id="UP001500016"/>
    </source>
</evidence>
<gene>
    <name evidence="2" type="ORF">GCM10009801_05390</name>
</gene>